<sequence length="145" mass="15570">MKQALISPTEKVYSYGGQLLGERVAEVTTTTFEVAPPLFWVACNDDVQADQWYYDTTSYLIVAIPLAPAITASFTPNPATIGQTTVLSWDVTNATGVKLSSYGDQIFPVSGSQNYNYANTGTYTETITAISSQGNISRPVKVGVA</sequence>
<protein>
    <recommendedName>
        <fullName evidence="3">PKD domain containing protein</fullName>
    </recommendedName>
</protein>
<evidence type="ECO:0000313" key="1">
    <source>
        <dbReference type="EMBL" id="CAB4172495.1"/>
    </source>
</evidence>
<dbReference type="EMBL" id="LR797408">
    <property type="protein sequence ID" value="CAB4214328.1"/>
    <property type="molecule type" value="Genomic_DNA"/>
</dbReference>
<evidence type="ECO:0008006" key="3">
    <source>
        <dbReference type="Google" id="ProtNLM"/>
    </source>
</evidence>
<evidence type="ECO:0000313" key="2">
    <source>
        <dbReference type="EMBL" id="CAB4214328.1"/>
    </source>
</evidence>
<name>A0A6J5PTB6_9CAUD</name>
<dbReference type="EMBL" id="LR796884">
    <property type="protein sequence ID" value="CAB4172495.1"/>
    <property type="molecule type" value="Genomic_DNA"/>
</dbReference>
<organism evidence="1">
    <name type="scientific">uncultured Caudovirales phage</name>
    <dbReference type="NCBI Taxonomy" id="2100421"/>
    <lineage>
        <taxon>Viruses</taxon>
        <taxon>Duplodnaviria</taxon>
        <taxon>Heunggongvirae</taxon>
        <taxon>Uroviricota</taxon>
        <taxon>Caudoviricetes</taxon>
        <taxon>Peduoviridae</taxon>
        <taxon>Maltschvirus</taxon>
        <taxon>Maltschvirus maltsch</taxon>
    </lineage>
</organism>
<proteinExistence type="predicted"/>
<accession>A0A6J5PTB6</accession>
<reference evidence="1" key="1">
    <citation type="submission" date="2020-05" db="EMBL/GenBank/DDBJ databases">
        <authorList>
            <person name="Chiriac C."/>
            <person name="Salcher M."/>
            <person name="Ghai R."/>
            <person name="Kavagutti S V."/>
        </authorList>
    </citation>
    <scope>NUCLEOTIDE SEQUENCE</scope>
</reference>
<gene>
    <name evidence="2" type="ORF">UFOVP1465_35</name>
    <name evidence="1" type="ORF">UFOVP937_10</name>
</gene>